<dbReference type="Proteomes" id="UP000325440">
    <property type="component" value="Unassembled WGS sequence"/>
</dbReference>
<dbReference type="AlphaFoldDB" id="A0A5E4MU54"/>
<reference evidence="1 2" key="1">
    <citation type="submission" date="2019-08" db="EMBL/GenBank/DDBJ databases">
        <authorList>
            <person name="Alioto T."/>
            <person name="Alioto T."/>
            <person name="Gomez Garrido J."/>
        </authorList>
    </citation>
    <scope>NUCLEOTIDE SEQUENCE [LARGE SCALE GENOMIC DNA]</scope>
</reference>
<dbReference type="OrthoDB" id="6597291at2759"/>
<organism evidence="1 2">
    <name type="scientific">Cinara cedri</name>
    <dbReference type="NCBI Taxonomy" id="506608"/>
    <lineage>
        <taxon>Eukaryota</taxon>
        <taxon>Metazoa</taxon>
        <taxon>Ecdysozoa</taxon>
        <taxon>Arthropoda</taxon>
        <taxon>Hexapoda</taxon>
        <taxon>Insecta</taxon>
        <taxon>Pterygota</taxon>
        <taxon>Neoptera</taxon>
        <taxon>Paraneoptera</taxon>
        <taxon>Hemiptera</taxon>
        <taxon>Sternorrhyncha</taxon>
        <taxon>Aphidomorpha</taxon>
        <taxon>Aphidoidea</taxon>
        <taxon>Aphididae</taxon>
        <taxon>Lachninae</taxon>
        <taxon>Cinara</taxon>
    </lineage>
</organism>
<evidence type="ECO:0000313" key="2">
    <source>
        <dbReference type="Proteomes" id="UP000325440"/>
    </source>
</evidence>
<evidence type="ECO:0000313" key="1">
    <source>
        <dbReference type="EMBL" id="VVC35832.1"/>
    </source>
</evidence>
<dbReference type="EMBL" id="CABPRJ010001428">
    <property type="protein sequence ID" value="VVC35832.1"/>
    <property type="molecule type" value="Genomic_DNA"/>
</dbReference>
<protein>
    <submittedName>
        <fullName evidence="1">Uncharacterized protein</fullName>
    </submittedName>
</protein>
<proteinExistence type="predicted"/>
<accession>A0A5E4MU54</accession>
<keyword evidence="2" id="KW-1185">Reference proteome</keyword>
<gene>
    <name evidence="1" type="ORF">CINCED_3A016284</name>
</gene>
<name>A0A5E4MU54_9HEMI</name>
<sequence length="110" mass="12882">MTTNEGQQIATDWLQRSINVSNWTKRWKIKINSDKSVHNIALRIIVAAYRYDRNDIIQRDMITSIHDKITKFASKHEKSLGKHTNPAAIQLVDISQDIRRLLRQIPYDLV</sequence>